<sequence length="62" mass="6956">MTQQAIAQSSEIEAINQQLDLTAERQDYAEARQWTNYLTLDPVRLVQNVLGGGSRLHNTNAL</sequence>
<dbReference type="RefSeq" id="WP_193996019.1">
    <property type="nucleotide sequence ID" value="NZ_JADEXP010000378.1"/>
</dbReference>
<accession>A0A928ZZ85</accession>
<gene>
    <name evidence="1" type="ORF">IQ260_26200</name>
</gene>
<name>A0A928ZZ85_LEPEC</name>
<protein>
    <submittedName>
        <fullName evidence="1">Uncharacterized protein</fullName>
    </submittedName>
</protein>
<dbReference type="EMBL" id="JADEXP010000378">
    <property type="protein sequence ID" value="MBE9070138.1"/>
    <property type="molecule type" value="Genomic_DNA"/>
</dbReference>
<comment type="caution">
    <text evidence="1">The sequence shown here is derived from an EMBL/GenBank/DDBJ whole genome shotgun (WGS) entry which is preliminary data.</text>
</comment>
<reference evidence="1" key="1">
    <citation type="submission" date="2020-10" db="EMBL/GenBank/DDBJ databases">
        <authorList>
            <person name="Castelo-Branco R."/>
            <person name="Eusebio N."/>
            <person name="Adriana R."/>
            <person name="Vieira A."/>
            <person name="Brugerolle De Fraissinette N."/>
            <person name="Rezende De Castro R."/>
            <person name="Schneider M.P."/>
            <person name="Vasconcelos V."/>
            <person name="Leao P.N."/>
        </authorList>
    </citation>
    <scope>NUCLEOTIDE SEQUENCE</scope>
    <source>
        <strain evidence="1">LEGE 11479</strain>
    </source>
</reference>
<keyword evidence="2" id="KW-1185">Reference proteome</keyword>
<proteinExistence type="predicted"/>
<evidence type="ECO:0000313" key="1">
    <source>
        <dbReference type="EMBL" id="MBE9070138.1"/>
    </source>
</evidence>
<evidence type="ECO:0000313" key="2">
    <source>
        <dbReference type="Proteomes" id="UP000615026"/>
    </source>
</evidence>
<dbReference type="Proteomes" id="UP000615026">
    <property type="component" value="Unassembled WGS sequence"/>
</dbReference>
<dbReference type="AlphaFoldDB" id="A0A928ZZ85"/>
<organism evidence="1 2">
    <name type="scientific">Leptolyngbya cf. ectocarpi LEGE 11479</name>
    <dbReference type="NCBI Taxonomy" id="1828722"/>
    <lineage>
        <taxon>Bacteria</taxon>
        <taxon>Bacillati</taxon>
        <taxon>Cyanobacteriota</taxon>
        <taxon>Cyanophyceae</taxon>
        <taxon>Leptolyngbyales</taxon>
        <taxon>Leptolyngbyaceae</taxon>
        <taxon>Leptolyngbya group</taxon>
        <taxon>Leptolyngbya</taxon>
    </lineage>
</organism>